<dbReference type="EMBL" id="JBHSQH010000001">
    <property type="protein sequence ID" value="MFC5971144.1"/>
    <property type="molecule type" value="Genomic_DNA"/>
</dbReference>
<reference evidence="1 2" key="1">
    <citation type="journal article" date="2019" name="Int. J. Syst. Evol. Microbiol.">
        <title>The Global Catalogue of Microorganisms (GCM) 10K type strain sequencing project: providing services to taxonomists for standard genome sequencing and annotation.</title>
        <authorList>
            <consortium name="The Broad Institute Genomics Platform"/>
            <consortium name="The Broad Institute Genome Sequencing Center for Infectious Disease"/>
            <person name="Wu L."/>
            <person name="Ma J."/>
        </authorList>
    </citation>
    <scope>NUCLEOTIDE SEQUENCE [LARGE SCALE GENOMIC DNA]</scope>
    <source>
        <strain evidence="1 2">CGMCC 1.12543</strain>
    </source>
</reference>
<keyword evidence="2" id="KW-1185">Reference proteome</keyword>
<dbReference type="RefSeq" id="WP_247414055.1">
    <property type="nucleotide sequence ID" value="NZ_JALLGW010000001.1"/>
</dbReference>
<sequence>MLESIVYYVPTIPDVWSTDRYQHALGLVEAADESIVVSNAPVPDALAKRTTTRIVDAEGVLDRGRTAASVATSAPDSTTFVTSYHYEAVLAGFIAKQYGVRWVPDVYETPAQYRLNQPRTYHQVTARGLAGLLHRAGRAVHSFHPETPYQYGSDRRFLPNGAPVSIVDPEYADRSTLHVAWVGSPRLDRGGELLVEGLARTDSSLLVDVYGTTDPRVESLAVELGVDDVLRFNGRVPHREALDGVREADVGYCVLPPRTDWQYAPPIKVGEYLAGATIPLVSDFPGMRYIAKDAGRYVAPRADAVATALDDLSALSLADRHGLAEAARERGEEIAWEEVRAEFAHQVGVR</sequence>
<evidence type="ECO:0000313" key="1">
    <source>
        <dbReference type="EMBL" id="MFC5971144.1"/>
    </source>
</evidence>
<name>A0ABD5RLG4_9EURY</name>
<proteinExistence type="predicted"/>
<protein>
    <recommendedName>
        <fullName evidence="3">Glycosyltransferase</fullName>
    </recommendedName>
</protein>
<dbReference type="SUPFAM" id="SSF53756">
    <property type="entry name" value="UDP-Glycosyltransferase/glycogen phosphorylase"/>
    <property type="match status" value="1"/>
</dbReference>
<evidence type="ECO:0008006" key="3">
    <source>
        <dbReference type="Google" id="ProtNLM"/>
    </source>
</evidence>
<comment type="caution">
    <text evidence="1">The sequence shown here is derived from an EMBL/GenBank/DDBJ whole genome shotgun (WGS) entry which is preliminary data.</text>
</comment>
<accession>A0ABD5RLG4</accession>
<gene>
    <name evidence="1" type="ORF">ACFPYI_07340</name>
</gene>
<organism evidence="1 2">
    <name type="scientific">Halomarina salina</name>
    <dbReference type="NCBI Taxonomy" id="1872699"/>
    <lineage>
        <taxon>Archaea</taxon>
        <taxon>Methanobacteriati</taxon>
        <taxon>Methanobacteriota</taxon>
        <taxon>Stenosarchaea group</taxon>
        <taxon>Halobacteria</taxon>
        <taxon>Halobacteriales</taxon>
        <taxon>Natronomonadaceae</taxon>
        <taxon>Halomarina</taxon>
    </lineage>
</organism>
<evidence type="ECO:0000313" key="2">
    <source>
        <dbReference type="Proteomes" id="UP001596099"/>
    </source>
</evidence>
<dbReference type="Gene3D" id="3.40.50.2000">
    <property type="entry name" value="Glycogen Phosphorylase B"/>
    <property type="match status" value="1"/>
</dbReference>
<dbReference type="Proteomes" id="UP001596099">
    <property type="component" value="Unassembled WGS sequence"/>
</dbReference>
<dbReference type="AlphaFoldDB" id="A0ABD5RLG4"/>